<keyword evidence="3" id="KW-1185">Reference proteome</keyword>
<dbReference type="NCBIfam" id="NF045709">
    <property type="entry name" value="Amuc_1101_fam"/>
    <property type="match status" value="1"/>
</dbReference>
<dbReference type="Proteomes" id="UP001374893">
    <property type="component" value="Chromosome"/>
</dbReference>
<dbReference type="InterPro" id="IPR005883">
    <property type="entry name" value="PilM"/>
</dbReference>
<organism evidence="2 3">
    <name type="scientific">Haloferula helveola</name>
    <dbReference type="NCBI Taxonomy" id="490095"/>
    <lineage>
        <taxon>Bacteria</taxon>
        <taxon>Pseudomonadati</taxon>
        <taxon>Verrucomicrobiota</taxon>
        <taxon>Verrucomicrobiia</taxon>
        <taxon>Verrucomicrobiales</taxon>
        <taxon>Verrucomicrobiaceae</taxon>
        <taxon>Haloferula</taxon>
    </lineage>
</organism>
<dbReference type="PANTHER" id="PTHR32432:SF3">
    <property type="entry name" value="ETHANOLAMINE UTILIZATION PROTEIN EUTJ"/>
    <property type="match status" value="1"/>
</dbReference>
<dbReference type="InterPro" id="IPR054809">
    <property type="entry name" value="Amuc_1101-like"/>
</dbReference>
<reference evidence="2 3" key="1">
    <citation type="submission" date="2021-06" db="EMBL/GenBank/DDBJ databases">
        <title>Complete genome of Haloferula helveola possessing various polysaccharide degrading enzymes.</title>
        <authorList>
            <person name="Takami H."/>
            <person name="Huang C."/>
            <person name="Hamasaki K."/>
        </authorList>
    </citation>
    <scope>NUCLEOTIDE SEQUENCE [LARGE SCALE GENOMIC DNA]</scope>
    <source>
        <strain evidence="2 3">CN-1</strain>
    </source>
</reference>
<protein>
    <submittedName>
        <fullName evidence="2">Pilus assembly protein pilM</fullName>
    </submittedName>
</protein>
<keyword evidence="1" id="KW-0812">Transmembrane</keyword>
<keyword evidence="1" id="KW-1133">Transmembrane helix</keyword>
<gene>
    <name evidence="2" type="ORF">HAHE_04390</name>
</gene>
<dbReference type="CDD" id="cd24049">
    <property type="entry name" value="ASKHA_NBD_PilM"/>
    <property type="match status" value="1"/>
</dbReference>
<evidence type="ECO:0000313" key="2">
    <source>
        <dbReference type="EMBL" id="BCX46531.1"/>
    </source>
</evidence>
<dbReference type="Pfam" id="PF11104">
    <property type="entry name" value="PilM_2"/>
    <property type="match status" value="1"/>
</dbReference>
<name>A0ABN6GZ21_9BACT</name>
<sequence length="618" mass="66469">MADNQSTIALNIGTQRVSMAVFDTSKSGGLVLKQYDDTAILADPATDTIRASQIRQAVTELVAGMGVKGKVRYSISGQSVFIRFVKLPPLDDDNIEQLVTFEAQQHVPFPLEEVVWDYEILEAGGEKEVVIVAIKADALEETNEGVNATGLGTAEVDVAPMALYNAFRAAYPDVTDPVLLIDVGAKTSDLLYIEGNRFFTRSANVGGAAVTTAIAKEFNVPFAEAEAHKTQGGLVALGGGHTEQLDEATAALAMCIRNAMTRLATEIPRTTNYYRSQHNGNAPKHVYLAGGGANLPYAKEFFEEKLRLPVDYFNPLPAISIGKGVDTDRLSKEAHTMGELVGLGLRGIGKSQLNIDLVPAAVGEARAAEKRKPFLIAAAAIAIVGAALFGVFQMQAAGKAIEAKDDAEAQAKTLSGPANAIQKQVKKEERLKAIASTYIEADKARVFWLEAYQELAAAFASEFVWITDFDPIAGYNPLAEKPEGKSVVKLDFGTIAYGLGALENVSTQAPPPKNSKAERPDPVATPVNAVRLKGYWLQSKENTRSQNIVFDLLDKLKENAADGSHFKFSITQGDGKNTKEVELEKSQLVPTNEAAPAEGEYAAPFEIILPLSEPVPYR</sequence>
<evidence type="ECO:0000313" key="3">
    <source>
        <dbReference type="Proteomes" id="UP001374893"/>
    </source>
</evidence>
<dbReference type="NCBIfam" id="TIGR01175">
    <property type="entry name" value="pilM"/>
    <property type="match status" value="1"/>
</dbReference>
<dbReference type="Gene3D" id="3.30.1490.300">
    <property type="match status" value="1"/>
</dbReference>
<accession>A0ABN6GZ21</accession>
<dbReference type="SUPFAM" id="SSF53067">
    <property type="entry name" value="Actin-like ATPase domain"/>
    <property type="match status" value="2"/>
</dbReference>
<dbReference type="RefSeq" id="WP_338688204.1">
    <property type="nucleotide sequence ID" value="NZ_AP024702.1"/>
</dbReference>
<dbReference type="InterPro" id="IPR050696">
    <property type="entry name" value="FtsA/MreB"/>
</dbReference>
<dbReference type="EMBL" id="AP024702">
    <property type="protein sequence ID" value="BCX46531.1"/>
    <property type="molecule type" value="Genomic_DNA"/>
</dbReference>
<dbReference type="PANTHER" id="PTHR32432">
    <property type="entry name" value="CELL DIVISION PROTEIN FTSA-RELATED"/>
    <property type="match status" value="1"/>
</dbReference>
<proteinExistence type="predicted"/>
<dbReference type="Gene3D" id="3.30.420.40">
    <property type="match status" value="2"/>
</dbReference>
<feature type="transmembrane region" description="Helical" evidence="1">
    <location>
        <begin position="374"/>
        <end position="392"/>
    </location>
</feature>
<keyword evidence="1" id="KW-0472">Membrane</keyword>
<dbReference type="InterPro" id="IPR043129">
    <property type="entry name" value="ATPase_NBD"/>
</dbReference>
<evidence type="ECO:0000256" key="1">
    <source>
        <dbReference type="SAM" id="Phobius"/>
    </source>
</evidence>